<proteinExistence type="predicted"/>
<dbReference type="InterPro" id="IPR032710">
    <property type="entry name" value="NTF2-like_dom_sf"/>
</dbReference>
<dbReference type="RefSeq" id="WP_091439356.1">
    <property type="nucleotide sequence ID" value="NZ_BMMJ01000013.1"/>
</dbReference>
<dbReference type="PANTHER" id="PTHR38436:SF1">
    <property type="entry name" value="ESTER CYCLASE"/>
    <property type="match status" value="1"/>
</dbReference>
<dbReference type="AlphaFoldDB" id="A0A1C6UU82"/>
<dbReference type="Pfam" id="PF07366">
    <property type="entry name" value="SnoaL"/>
    <property type="match status" value="1"/>
</dbReference>
<dbReference type="InterPro" id="IPR009959">
    <property type="entry name" value="Cyclase_SnoaL-like"/>
</dbReference>
<name>A0A1C6UU82_9ACTN</name>
<dbReference type="STRING" id="683228.GA0070617_3574"/>
<dbReference type="OrthoDB" id="9182871at2"/>
<dbReference type="GO" id="GO:0030638">
    <property type="term" value="P:polyketide metabolic process"/>
    <property type="evidence" value="ECO:0007669"/>
    <property type="project" value="InterPro"/>
</dbReference>
<dbReference type="Gene3D" id="3.10.450.50">
    <property type="match status" value="1"/>
</dbReference>
<evidence type="ECO:0000313" key="2">
    <source>
        <dbReference type="Proteomes" id="UP000198937"/>
    </source>
</evidence>
<dbReference type="Proteomes" id="UP000198937">
    <property type="component" value="Unassembled WGS sequence"/>
</dbReference>
<evidence type="ECO:0000313" key="1">
    <source>
        <dbReference type="EMBL" id="SCL57605.1"/>
    </source>
</evidence>
<sequence length="163" mass="18091">MTTEPDLPRAAPKARYEEIVRRFRGAVMFHRDFHVIRETLTEGFVDHFAPPWDPPGRAGVEHRFGQAADALTTERVEVLTSVCEGTILAQAIALHLRHTGSFMGLPPTGRQLVIGGSNTFRFEGWRIAEHWGVFDVAKIPDLLAGEPGSTGGWSSMWDRSPAE</sequence>
<reference evidence="1 2" key="1">
    <citation type="submission" date="2016-06" db="EMBL/GenBank/DDBJ databases">
        <authorList>
            <person name="Kjaerup R.B."/>
            <person name="Dalgaard T.S."/>
            <person name="Juul-Madsen H.R."/>
        </authorList>
    </citation>
    <scope>NUCLEOTIDE SEQUENCE [LARGE SCALE GENOMIC DNA]</scope>
    <source>
        <strain evidence="1 2">DSM 45577</strain>
    </source>
</reference>
<gene>
    <name evidence="1" type="ORF">GA0070617_3574</name>
</gene>
<dbReference type="SUPFAM" id="SSF54427">
    <property type="entry name" value="NTF2-like"/>
    <property type="match status" value="1"/>
</dbReference>
<organism evidence="1 2">
    <name type="scientific">Micromonospora yangpuensis</name>
    <dbReference type="NCBI Taxonomy" id="683228"/>
    <lineage>
        <taxon>Bacteria</taxon>
        <taxon>Bacillati</taxon>
        <taxon>Actinomycetota</taxon>
        <taxon>Actinomycetes</taxon>
        <taxon>Micromonosporales</taxon>
        <taxon>Micromonosporaceae</taxon>
        <taxon>Micromonospora</taxon>
    </lineage>
</organism>
<protein>
    <submittedName>
        <fullName evidence="1">SnoaL-like polyketide cyclase</fullName>
    </submittedName>
</protein>
<accession>A0A1C6UU82</accession>
<keyword evidence="2" id="KW-1185">Reference proteome</keyword>
<dbReference type="EMBL" id="FMIA01000002">
    <property type="protein sequence ID" value="SCL57605.1"/>
    <property type="molecule type" value="Genomic_DNA"/>
</dbReference>
<dbReference type="PANTHER" id="PTHR38436">
    <property type="entry name" value="POLYKETIDE CYCLASE SNOAL-LIKE DOMAIN"/>
    <property type="match status" value="1"/>
</dbReference>